<sequence>MAHLIDWMRSLLRLGTGVSFLVLIAAVTVQVIGRSFIGSSPVWTEELTRFALLYLAGFGTALALWSGDLVNVDLVSEGLPGRWSWLMRFASAVLVLIFCALLIMPAWRYTAIGAMQTSPAMGLRMNWAHGSVLLLLAMLGIAALLRVIGMMTGTTDGRPENLLGDVE</sequence>
<keyword evidence="6 9" id="KW-1133">Transmembrane helix</keyword>
<gene>
    <name evidence="11" type="ORF">CUV01_12025</name>
</gene>
<dbReference type="Pfam" id="PF04290">
    <property type="entry name" value="DctQ"/>
    <property type="match status" value="1"/>
</dbReference>
<dbReference type="AlphaFoldDB" id="A0A2K9EXJ2"/>
<dbReference type="EMBL" id="CP025408">
    <property type="protein sequence ID" value="AUH34024.1"/>
    <property type="molecule type" value="Genomic_DNA"/>
</dbReference>
<feature type="transmembrane region" description="Helical" evidence="9">
    <location>
        <begin position="127"/>
        <end position="148"/>
    </location>
</feature>
<evidence type="ECO:0000256" key="7">
    <source>
        <dbReference type="ARBA" id="ARBA00023136"/>
    </source>
</evidence>
<dbReference type="GO" id="GO:0005886">
    <property type="term" value="C:plasma membrane"/>
    <property type="evidence" value="ECO:0007669"/>
    <property type="project" value="UniProtKB-SubCell"/>
</dbReference>
<feature type="domain" description="Tripartite ATP-independent periplasmic transporters DctQ component" evidence="10">
    <location>
        <begin position="23"/>
        <end position="150"/>
    </location>
</feature>
<evidence type="ECO:0000256" key="1">
    <source>
        <dbReference type="ARBA" id="ARBA00004429"/>
    </source>
</evidence>
<keyword evidence="5 9" id="KW-0812">Transmembrane</keyword>
<keyword evidence="4 9" id="KW-0997">Cell inner membrane</keyword>
<dbReference type="Proteomes" id="UP000233742">
    <property type="component" value="Chromosome"/>
</dbReference>
<keyword evidence="3" id="KW-1003">Cell membrane</keyword>
<evidence type="ECO:0000256" key="9">
    <source>
        <dbReference type="RuleBase" id="RU369079"/>
    </source>
</evidence>
<keyword evidence="2 9" id="KW-0813">Transport</keyword>
<accession>A0A2K9EXJ2</accession>
<comment type="subcellular location">
    <subcellularLocation>
        <location evidence="1 9">Cell inner membrane</location>
        <topology evidence="1 9">Multi-pass membrane protein</topology>
    </subcellularLocation>
</comment>
<dbReference type="PANTHER" id="PTHR35011:SF2">
    <property type="entry name" value="2,3-DIKETO-L-GULONATE TRAP TRANSPORTER SMALL PERMEASE PROTEIN YIAM"/>
    <property type="match status" value="1"/>
</dbReference>
<evidence type="ECO:0000313" key="12">
    <source>
        <dbReference type="Proteomes" id="UP000233742"/>
    </source>
</evidence>
<dbReference type="InterPro" id="IPR007387">
    <property type="entry name" value="TRAP_DctQ"/>
</dbReference>
<dbReference type="InterPro" id="IPR055348">
    <property type="entry name" value="DctQ"/>
</dbReference>
<evidence type="ECO:0000256" key="4">
    <source>
        <dbReference type="ARBA" id="ARBA00022519"/>
    </source>
</evidence>
<evidence type="ECO:0000256" key="8">
    <source>
        <dbReference type="ARBA" id="ARBA00038436"/>
    </source>
</evidence>
<comment type="subunit">
    <text evidence="9">The complex comprises the extracytoplasmic solute receptor protein and the two transmembrane proteins.</text>
</comment>
<feature type="transmembrane region" description="Helical" evidence="9">
    <location>
        <begin position="86"/>
        <end position="107"/>
    </location>
</feature>
<feature type="transmembrane region" description="Helical" evidence="9">
    <location>
        <begin position="12"/>
        <end position="32"/>
    </location>
</feature>
<dbReference type="GO" id="GO:0015740">
    <property type="term" value="P:C4-dicarboxylate transport"/>
    <property type="evidence" value="ECO:0007669"/>
    <property type="project" value="TreeGrafter"/>
</dbReference>
<dbReference type="GO" id="GO:0022857">
    <property type="term" value="F:transmembrane transporter activity"/>
    <property type="evidence" value="ECO:0007669"/>
    <property type="project" value="UniProtKB-UniRule"/>
</dbReference>
<evidence type="ECO:0000256" key="6">
    <source>
        <dbReference type="ARBA" id="ARBA00022989"/>
    </source>
</evidence>
<dbReference type="PANTHER" id="PTHR35011">
    <property type="entry name" value="2,3-DIKETO-L-GULONATE TRAP TRANSPORTER SMALL PERMEASE PROTEIN YIAM"/>
    <property type="match status" value="1"/>
</dbReference>
<evidence type="ECO:0000256" key="2">
    <source>
        <dbReference type="ARBA" id="ARBA00022448"/>
    </source>
</evidence>
<evidence type="ECO:0000313" key="11">
    <source>
        <dbReference type="EMBL" id="AUH34024.1"/>
    </source>
</evidence>
<keyword evidence="12" id="KW-1185">Reference proteome</keyword>
<reference evidence="11 12" key="1">
    <citation type="submission" date="2017-12" db="EMBL/GenBank/DDBJ databases">
        <authorList>
            <person name="Hurst M.R.H."/>
        </authorList>
    </citation>
    <scope>NUCLEOTIDE SEQUENCE [LARGE SCALE GENOMIC DNA]</scope>
    <source>
        <strain evidence="11 12">BM15</strain>
    </source>
</reference>
<comment type="similarity">
    <text evidence="8 9">Belongs to the TRAP transporter small permease family.</text>
</comment>
<comment type="function">
    <text evidence="9">Part of the tripartite ATP-independent periplasmic (TRAP) transport system.</text>
</comment>
<evidence type="ECO:0000259" key="10">
    <source>
        <dbReference type="Pfam" id="PF04290"/>
    </source>
</evidence>
<dbReference type="RefSeq" id="WP_101460689.1">
    <property type="nucleotide sequence ID" value="NZ_CP025408.1"/>
</dbReference>
<feature type="transmembrane region" description="Helical" evidence="9">
    <location>
        <begin position="52"/>
        <end position="74"/>
    </location>
</feature>
<keyword evidence="7 9" id="KW-0472">Membrane</keyword>
<protein>
    <recommendedName>
        <fullName evidence="9">TRAP transporter small permease protein</fullName>
    </recommendedName>
</protein>
<evidence type="ECO:0000256" key="5">
    <source>
        <dbReference type="ARBA" id="ARBA00022692"/>
    </source>
</evidence>
<dbReference type="OrthoDB" id="5878939at2"/>
<dbReference type="KEGG" id="paro:CUV01_12025"/>
<organism evidence="11 12">
    <name type="scientific">Paracoccus tegillarcae</name>
    <dbReference type="NCBI Taxonomy" id="1529068"/>
    <lineage>
        <taxon>Bacteria</taxon>
        <taxon>Pseudomonadati</taxon>
        <taxon>Pseudomonadota</taxon>
        <taxon>Alphaproteobacteria</taxon>
        <taxon>Rhodobacterales</taxon>
        <taxon>Paracoccaceae</taxon>
        <taxon>Paracoccus</taxon>
    </lineage>
</organism>
<proteinExistence type="inferred from homology"/>
<evidence type="ECO:0000256" key="3">
    <source>
        <dbReference type="ARBA" id="ARBA00022475"/>
    </source>
</evidence>
<name>A0A2K9EXJ2_9RHOB</name>